<dbReference type="InterPro" id="IPR037069">
    <property type="entry name" value="AcylCoA_DH/ox_N_sf"/>
</dbReference>
<dbReference type="InterPro" id="IPR009100">
    <property type="entry name" value="AcylCoA_DH/oxidase_NM_dom_sf"/>
</dbReference>
<comment type="caution">
    <text evidence="10">The sequence shown here is derived from an EMBL/GenBank/DDBJ whole genome shotgun (WGS) entry which is preliminary data.</text>
</comment>
<dbReference type="PANTHER" id="PTHR43292">
    <property type="entry name" value="ACYL-COA DEHYDROGENASE"/>
    <property type="match status" value="1"/>
</dbReference>
<dbReference type="InterPro" id="IPR046373">
    <property type="entry name" value="Acyl-CoA_Oxase/DH_mid-dom_sf"/>
</dbReference>
<dbReference type="EMBL" id="BMIF01000004">
    <property type="protein sequence ID" value="GGA63358.1"/>
    <property type="molecule type" value="Genomic_DNA"/>
</dbReference>
<dbReference type="AlphaFoldDB" id="A0A916RQL5"/>
<evidence type="ECO:0000256" key="4">
    <source>
        <dbReference type="ARBA" id="ARBA00022827"/>
    </source>
</evidence>
<gene>
    <name evidence="10" type="primary">fadE30</name>
    <name evidence="10" type="ORF">GCM10011385_16450</name>
</gene>
<reference evidence="10" key="1">
    <citation type="journal article" date="2014" name="Int. J. Syst. Evol. Microbiol.">
        <title>Complete genome sequence of Corynebacterium casei LMG S-19264T (=DSM 44701T), isolated from a smear-ripened cheese.</title>
        <authorList>
            <consortium name="US DOE Joint Genome Institute (JGI-PGF)"/>
            <person name="Walter F."/>
            <person name="Albersmeier A."/>
            <person name="Kalinowski J."/>
            <person name="Ruckert C."/>
        </authorList>
    </citation>
    <scope>NUCLEOTIDE SEQUENCE</scope>
    <source>
        <strain evidence="10">CGMCC 1.15320</strain>
    </source>
</reference>
<dbReference type="GO" id="GO:0050660">
    <property type="term" value="F:flavin adenine dinucleotide binding"/>
    <property type="evidence" value="ECO:0007669"/>
    <property type="project" value="InterPro"/>
</dbReference>
<evidence type="ECO:0000259" key="7">
    <source>
        <dbReference type="Pfam" id="PF00441"/>
    </source>
</evidence>
<dbReference type="GO" id="GO:0005886">
    <property type="term" value="C:plasma membrane"/>
    <property type="evidence" value="ECO:0007669"/>
    <property type="project" value="TreeGrafter"/>
</dbReference>
<evidence type="ECO:0000256" key="3">
    <source>
        <dbReference type="ARBA" id="ARBA00022630"/>
    </source>
</evidence>
<evidence type="ECO:0000256" key="5">
    <source>
        <dbReference type="ARBA" id="ARBA00023002"/>
    </source>
</evidence>
<dbReference type="InterPro" id="IPR006091">
    <property type="entry name" value="Acyl-CoA_Oxase/DH_mid-dom"/>
</dbReference>
<reference evidence="10" key="2">
    <citation type="submission" date="2020-09" db="EMBL/GenBank/DDBJ databases">
        <authorList>
            <person name="Sun Q."/>
            <person name="Zhou Y."/>
        </authorList>
    </citation>
    <scope>NUCLEOTIDE SEQUENCE</scope>
    <source>
        <strain evidence="10">CGMCC 1.15320</strain>
    </source>
</reference>
<dbReference type="Gene3D" id="1.20.140.10">
    <property type="entry name" value="Butyryl-CoA Dehydrogenase, subunit A, domain 3"/>
    <property type="match status" value="1"/>
</dbReference>
<feature type="domain" description="Acyl-CoA dehydrogenase/oxidase N-terminal" evidence="9">
    <location>
        <begin position="8"/>
        <end position="123"/>
    </location>
</feature>
<proteinExistence type="inferred from homology"/>
<dbReference type="InterPro" id="IPR036250">
    <property type="entry name" value="AcylCo_DH-like_C"/>
</dbReference>
<feature type="domain" description="Acyl-CoA oxidase/dehydrogenase middle" evidence="8">
    <location>
        <begin position="128"/>
        <end position="221"/>
    </location>
</feature>
<dbReference type="Gene3D" id="2.40.110.10">
    <property type="entry name" value="Butyryl-CoA Dehydrogenase, subunit A, domain 2"/>
    <property type="match status" value="1"/>
</dbReference>
<evidence type="ECO:0000256" key="2">
    <source>
        <dbReference type="ARBA" id="ARBA00009347"/>
    </source>
</evidence>
<dbReference type="Pfam" id="PF02770">
    <property type="entry name" value="Acyl-CoA_dh_M"/>
    <property type="match status" value="1"/>
</dbReference>
<evidence type="ECO:0000256" key="1">
    <source>
        <dbReference type="ARBA" id="ARBA00001974"/>
    </source>
</evidence>
<name>A0A916RQL5_9HYPH</name>
<dbReference type="InterPro" id="IPR009075">
    <property type="entry name" value="AcylCo_DH/oxidase_C"/>
</dbReference>
<keyword evidence="11" id="KW-1185">Reference proteome</keyword>
<comment type="similarity">
    <text evidence="2 6">Belongs to the acyl-CoA dehydrogenase family.</text>
</comment>
<dbReference type="Pfam" id="PF00441">
    <property type="entry name" value="Acyl-CoA_dh_1"/>
    <property type="match status" value="1"/>
</dbReference>
<dbReference type="Gene3D" id="1.10.540.10">
    <property type="entry name" value="Acyl-CoA dehydrogenase/oxidase, N-terminal domain"/>
    <property type="match status" value="1"/>
</dbReference>
<sequence>MSAVQSLEEFRRQVAAWMAEHLTGRFAELKHRGHAGDGDALPDLRREWEQELAAGRWTCPGWPQEYGCRGLSVAEQVVFQEEYARAGGPGRLGHIGEGLVGPTLIAFGTEEQKKRFLPGIREGREFWAQGYSEPDAGSDLGNIKTRARLDPETGDWIVTGQKVWTSLAHLSDWIFVLARCEEGSVGPKGLIFLLMPLKQPGIEIHPIRQIGGGAEFNSVFFDGARASADCVVGQPGDGWKIAMTLLSFERGISTLGQQLGFTQELATIVEIARENGAAQNPAIRARLARAWAGLRAMRYMAIRSLEGGTSAEEELERLGYKYHWSNWHRDLGKLGMDVMGFDGVIINDDHRREQLRQMFFFTRSDTVYGGTNEIQLNIIAERGLGMPKEPRGKA</sequence>
<evidence type="ECO:0000259" key="8">
    <source>
        <dbReference type="Pfam" id="PF02770"/>
    </source>
</evidence>
<dbReference type="GO" id="GO:0016627">
    <property type="term" value="F:oxidoreductase activity, acting on the CH-CH group of donors"/>
    <property type="evidence" value="ECO:0007669"/>
    <property type="project" value="InterPro"/>
</dbReference>
<comment type="cofactor">
    <cofactor evidence="1 6">
        <name>FAD</name>
        <dbReference type="ChEBI" id="CHEBI:57692"/>
    </cofactor>
</comment>
<organism evidence="10 11">
    <name type="scientific">Nitratireductor aestuarii</name>
    <dbReference type="NCBI Taxonomy" id="1735103"/>
    <lineage>
        <taxon>Bacteria</taxon>
        <taxon>Pseudomonadati</taxon>
        <taxon>Pseudomonadota</taxon>
        <taxon>Alphaproteobacteria</taxon>
        <taxon>Hyphomicrobiales</taxon>
        <taxon>Phyllobacteriaceae</taxon>
        <taxon>Nitratireductor</taxon>
    </lineage>
</organism>
<evidence type="ECO:0000256" key="6">
    <source>
        <dbReference type="RuleBase" id="RU362125"/>
    </source>
</evidence>
<feature type="domain" description="Acyl-CoA dehydrogenase/oxidase C-terminal" evidence="7">
    <location>
        <begin position="236"/>
        <end position="383"/>
    </location>
</feature>
<dbReference type="InterPro" id="IPR013786">
    <property type="entry name" value="AcylCoA_DH/ox_N"/>
</dbReference>
<evidence type="ECO:0000313" key="10">
    <source>
        <dbReference type="EMBL" id="GGA63358.1"/>
    </source>
</evidence>
<evidence type="ECO:0000313" key="11">
    <source>
        <dbReference type="Proteomes" id="UP000636264"/>
    </source>
</evidence>
<keyword evidence="5 6" id="KW-0560">Oxidoreductase</keyword>
<accession>A0A916RQL5</accession>
<protein>
    <submittedName>
        <fullName evidence="10">Acyl-CoA dehydrogenase</fullName>
    </submittedName>
</protein>
<dbReference type="InterPro" id="IPR052161">
    <property type="entry name" value="Mycobact_Acyl-CoA_DH"/>
</dbReference>
<keyword evidence="4 6" id="KW-0274">FAD</keyword>
<dbReference type="Proteomes" id="UP000636264">
    <property type="component" value="Unassembled WGS sequence"/>
</dbReference>
<dbReference type="Pfam" id="PF02771">
    <property type="entry name" value="Acyl-CoA_dh_N"/>
    <property type="match status" value="1"/>
</dbReference>
<evidence type="ECO:0000259" key="9">
    <source>
        <dbReference type="Pfam" id="PF02771"/>
    </source>
</evidence>
<dbReference type="SUPFAM" id="SSF56645">
    <property type="entry name" value="Acyl-CoA dehydrogenase NM domain-like"/>
    <property type="match status" value="1"/>
</dbReference>
<dbReference type="PANTHER" id="PTHR43292:SF3">
    <property type="entry name" value="ACYL-COA DEHYDROGENASE FADE29"/>
    <property type="match status" value="1"/>
</dbReference>
<dbReference type="RefSeq" id="WP_188720566.1">
    <property type="nucleotide sequence ID" value="NZ_BMIF01000004.1"/>
</dbReference>
<dbReference type="SUPFAM" id="SSF47203">
    <property type="entry name" value="Acyl-CoA dehydrogenase C-terminal domain-like"/>
    <property type="match status" value="1"/>
</dbReference>
<keyword evidence="3 6" id="KW-0285">Flavoprotein</keyword>